<reference evidence="4" key="2">
    <citation type="submission" date="2022-01" db="EMBL/GenBank/DDBJ databases">
        <authorList>
            <person name="Yamashiro T."/>
            <person name="Shiraishi A."/>
            <person name="Satake H."/>
            <person name="Nakayama K."/>
        </authorList>
    </citation>
    <scope>NUCLEOTIDE SEQUENCE</scope>
</reference>
<sequence>MLIVSPRKGVIRFGKRVKLNPRYIGPFKILEWIGPVAYKLELPKELSNVHSTFHVSNIKKCLSYESLVISMKELRLDDKLNFVEELVEIIDREVKQLKQSRVPIVKVRWNSKRGPEFTWEREDQIRANMFISDNMMQLLIDEKDKISVVAKLIYMAIDGVAPRAKMNNQQSRQFKATKYATVADAGDERLREEFEREARRLQIWVYLPTSSGTISFPVVVNEEERENEILLDVRITNESEVVLDNRISNVVEKGKYETILGNMIITESSVVEKRENDIVMNLSVSSDSNVAVVEEEHIKQDEIKKRIDHKLKLAREEVTLVSVKCKELKKEKESSREVGHCKRIRERLLVVVREVEAECDAIEVKMQEALEMHIVADEECAGFPERFVLKKGLEAVRLGAEMVADETYGFRGWNWKCGLLICKAVGVSTTAHTYISSRGNDWTFFALRSSKACLQMLDRSLSESLWVLSVMIQPMQKSRLTEDALGDHVL</sequence>
<name>A0ABQ5BVL2_9ASTR</name>
<dbReference type="Proteomes" id="UP001151760">
    <property type="component" value="Unassembled WGS sequence"/>
</dbReference>
<dbReference type="Pfam" id="PF03159">
    <property type="entry name" value="XRN_N"/>
    <property type="match status" value="1"/>
</dbReference>
<dbReference type="PANTHER" id="PTHR46148:SF59">
    <property type="entry name" value="NUCLEOTIDYLTRANSFERASE, RIBONUCLEASE H"/>
    <property type="match status" value="1"/>
</dbReference>
<accession>A0ABQ5BVL2</accession>
<evidence type="ECO:0000313" key="4">
    <source>
        <dbReference type="EMBL" id="GJT17788.1"/>
    </source>
</evidence>
<dbReference type="GO" id="GO:0003964">
    <property type="term" value="F:RNA-directed DNA polymerase activity"/>
    <property type="evidence" value="ECO:0007669"/>
    <property type="project" value="UniProtKB-KW"/>
</dbReference>
<evidence type="ECO:0000259" key="2">
    <source>
        <dbReference type="Pfam" id="PF03159"/>
    </source>
</evidence>
<comment type="caution">
    <text evidence="4">The sequence shown here is derived from an EMBL/GenBank/DDBJ whole genome shotgun (WGS) entry which is preliminary data.</text>
</comment>
<dbReference type="Gene3D" id="3.40.50.12390">
    <property type="match status" value="1"/>
</dbReference>
<keyword evidence="4" id="KW-0808">Transferase</keyword>
<keyword evidence="4" id="KW-0695">RNA-directed DNA polymerase</keyword>
<reference evidence="4" key="1">
    <citation type="journal article" date="2022" name="Int. J. Mol. Sci.">
        <title>Draft Genome of Tanacetum Coccineum: Genomic Comparison of Closely Related Tanacetum-Family Plants.</title>
        <authorList>
            <person name="Yamashiro T."/>
            <person name="Shiraishi A."/>
            <person name="Nakayama K."/>
            <person name="Satake H."/>
        </authorList>
    </citation>
    <scope>NUCLEOTIDE SEQUENCE</scope>
</reference>
<dbReference type="InterPro" id="IPR004859">
    <property type="entry name" value="Xrn1_N"/>
</dbReference>
<protein>
    <submittedName>
        <fullName evidence="4">Reverse transcriptase domain-containing protein</fullName>
    </submittedName>
</protein>
<evidence type="ECO:0000256" key="1">
    <source>
        <dbReference type="SAM" id="Coils"/>
    </source>
</evidence>
<evidence type="ECO:0000259" key="3">
    <source>
        <dbReference type="Pfam" id="PF24626"/>
    </source>
</evidence>
<proteinExistence type="predicted"/>
<feature type="coiled-coil region" evidence="1">
    <location>
        <begin position="311"/>
        <end position="372"/>
    </location>
</feature>
<evidence type="ECO:0000313" key="5">
    <source>
        <dbReference type="Proteomes" id="UP001151760"/>
    </source>
</evidence>
<feature type="domain" description="Xrn1 N-terminal" evidence="2">
    <location>
        <begin position="135"/>
        <end position="198"/>
    </location>
</feature>
<organism evidence="4 5">
    <name type="scientific">Tanacetum coccineum</name>
    <dbReference type="NCBI Taxonomy" id="301880"/>
    <lineage>
        <taxon>Eukaryota</taxon>
        <taxon>Viridiplantae</taxon>
        <taxon>Streptophyta</taxon>
        <taxon>Embryophyta</taxon>
        <taxon>Tracheophyta</taxon>
        <taxon>Spermatophyta</taxon>
        <taxon>Magnoliopsida</taxon>
        <taxon>eudicotyledons</taxon>
        <taxon>Gunneridae</taxon>
        <taxon>Pentapetalae</taxon>
        <taxon>asterids</taxon>
        <taxon>campanulids</taxon>
        <taxon>Asterales</taxon>
        <taxon>Asteraceae</taxon>
        <taxon>Asteroideae</taxon>
        <taxon>Anthemideae</taxon>
        <taxon>Anthemidinae</taxon>
        <taxon>Tanacetum</taxon>
    </lineage>
</organism>
<dbReference type="PANTHER" id="PTHR46148">
    <property type="entry name" value="CHROMO DOMAIN-CONTAINING PROTEIN"/>
    <property type="match status" value="1"/>
</dbReference>
<feature type="domain" description="Tf2-1-like SH3-like" evidence="3">
    <location>
        <begin position="8"/>
        <end position="61"/>
    </location>
</feature>
<dbReference type="EMBL" id="BQNB010013587">
    <property type="protein sequence ID" value="GJT17788.1"/>
    <property type="molecule type" value="Genomic_DNA"/>
</dbReference>
<dbReference type="InterPro" id="IPR056924">
    <property type="entry name" value="SH3_Tf2-1"/>
</dbReference>
<keyword evidence="5" id="KW-1185">Reference proteome</keyword>
<keyword evidence="1" id="KW-0175">Coiled coil</keyword>
<gene>
    <name evidence="4" type="ORF">Tco_0876494</name>
</gene>
<keyword evidence="4" id="KW-0548">Nucleotidyltransferase</keyword>
<dbReference type="Pfam" id="PF24626">
    <property type="entry name" value="SH3_Tf2-1"/>
    <property type="match status" value="1"/>
</dbReference>